<reference evidence="1" key="1">
    <citation type="submission" date="2023-04" db="EMBL/GenBank/DDBJ databases">
        <title>Draft Genome sequencing of Naganishia species isolated from polar environments using Oxford Nanopore Technology.</title>
        <authorList>
            <person name="Leo P."/>
            <person name="Venkateswaran K."/>
        </authorList>
    </citation>
    <scope>NUCLEOTIDE SEQUENCE</scope>
    <source>
        <strain evidence="1">MNA-CCFEE 5262</strain>
    </source>
</reference>
<comment type="caution">
    <text evidence="1">The sequence shown here is derived from an EMBL/GenBank/DDBJ whole genome shotgun (WGS) entry which is preliminary data.</text>
</comment>
<dbReference type="EMBL" id="JASBWS010000185">
    <property type="protein sequence ID" value="KAJ9092054.1"/>
    <property type="molecule type" value="Genomic_DNA"/>
</dbReference>
<evidence type="ECO:0000313" key="2">
    <source>
        <dbReference type="Proteomes" id="UP001230649"/>
    </source>
</evidence>
<proteinExistence type="predicted"/>
<accession>A0ACC2UZ90</accession>
<keyword evidence="2" id="KW-1185">Reference proteome</keyword>
<dbReference type="Proteomes" id="UP001230649">
    <property type="component" value="Unassembled WGS sequence"/>
</dbReference>
<name>A0ACC2UZ90_9TREE</name>
<sequence length="506" mass="54980">MSQEPLNPQRLVTILAHLLPPAYPLAPDLLSSAIKTRQLYLPPNPSNPSDDRFIAQRPRPSHEPSTGEQDPDPEELSKRLKAIADSRLHARDPEFSNEVQLQGEGNEIEVALYREAWNVRYRALDGETVVGKLDLMGVDGEQGVRVLFFPEAGEGETEDSARIERVGDSADVAYRSQISMGNEWKLFDVKLLEECLAEEARSTSPINWAASPREALEALKGENEGEVGGEDQEEEDFWGGYSDEEKEEPEERSEKSKSAAPIPGGLPPPAAIGTSSLPAKSYTNSAHPTQPTAPTTKVSHDTLSDLPATIINKKVTISPFVSRFNTPIHHADDAYWSSYGGVEDGLKVSNPPSPRGVSRFSTPGVEGGYWGTGGETPISWSPPPPTQGLPAVPGQAATPKEPILQDPSTEYHAQLQQAATKAEERTDAMFASHDGHVDLSFPGLDFAPGSPAEEPVEGETPAADERQTALRAALSGLKFMYLNTSTRGADQNQLQVEFADVLREFM</sequence>
<evidence type="ECO:0000313" key="1">
    <source>
        <dbReference type="EMBL" id="KAJ9092054.1"/>
    </source>
</evidence>
<organism evidence="1 2">
    <name type="scientific">Naganishia adeliensis</name>
    <dbReference type="NCBI Taxonomy" id="92952"/>
    <lineage>
        <taxon>Eukaryota</taxon>
        <taxon>Fungi</taxon>
        <taxon>Dikarya</taxon>
        <taxon>Basidiomycota</taxon>
        <taxon>Agaricomycotina</taxon>
        <taxon>Tremellomycetes</taxon>
        <taxon>Filobasidiales</taxon>
        <taxon>Filobasidiaceae</taxon>
        <taxon>Naganishia</taxon>
    </lineage>
</organism>
<protein>
    <submittedName>
        <fullName evidence="1">Uncharacterized protein</fullName>
    </submittedName>
</protein>
<gene>
    <name evidence="1" type="ORF">QFC20_007485</name>
</gene>